<dbReference type="AlphaFoldDB" id="A0AA39NH75"/>
<evidence type="ECO:0000256" key="4">
    <source>
        <dbReference type="ARBA" id="ARBA00022884"/>
    </source>
</evidence>
<dbReference type="RefSeq" id="XP_060336608.1">
    <property type="nucleotide sequence ID" value="XM_060476744.1"/>
</dbReference>
<dbReference type="SUPFAM" id="SSF69065">
    <property type="entry name" value="RNase III domain-like"/>
    <property type="match status" value="1"/>
</dbReference>
<dbReference type="CDD" id="cd00593">
    <property type="entry name" value="RIBOc"/>
    <property type="match status" value="1"/>
</dbReference>
<dbReference type="SUPFAM" id="SSF54768">
    <property type="entry name" value="dsRNA-binding domain-like"/>
    <property type="match status" value="1"/>
</dbReference>
<evidence type="ECO:0000256" key="6">
    <source>
        <dbReference type="SAM" id="MobiDB-lite"/>
    </source>
</evidence>
<dbReference type="Pfam" id="PF00035">
    <property type="entry name" value="dsrm"/>
    <property type="match status" value="1"/>
</dbReference>
<dbReference type="GO" id="GO:0006396">
    <property type="term" value="P:RNA processing"/>
    <property type="evidence" value="ECO:0007669"/>
    <property type="project" value="InterPro"/>
</dbReference>
<dbReference type="EMBL" id="JAUEPS010000005">
    <property type="protein sequence ID" value="KAK0465560.1"/>
    <property type="molecule type" value="Genomic_DNA"/>
</dbReference>
<feature type="domain" description="RNase III" evidence="8">
    <location>
        <begin position="1"/>
        <end position="111"/>
    </location>
</feature>
<evidence type="ECO:0000313" key="9">
    <source>
        <dbReference type="EMBL" id="KAK0465560.1"/>
    </source>
</evidence>
<dbReference type="Gene3D" id="1.10.1520.10">
    <property type="entry name" value="Ribonuclease III domain"/>
    <property type="match status" value="1"/>
</dbReference>
<keyword evidence="2" id="KW-0255">Endonuclease</keyword>
<dbReference type="PANTHER" id="PTHR11207:SF0">
    <property type="entry name" value="RIBONUCLEASE 3"/>
    <property type="match status" value="1"/>
</dbReference>
<evidence type="ECO:0000256" key="1">
    <source>
        <dbReference type="ARBA" id="ARBA00022722"/>
    </source>
</evidence>
<dbReference type="SMART" id="SM00535">
    <property type="entry name" value="RIBOc"/>
    <property type="match status" value="1"/>
</dbReference>
<evidence type="ECO:0000313" key="10">
    <source>
        <dbReference type="Proteomes" id="UP001175211"/>
    </source>
</evidence>
<dbReference type="GO" id="GO:0010468">
    <property type="term" value="P:regulation of gene expression"/>
    <property type="evidence" value="ECO:0007669"/>
    <property type="project" value="TreeGrafter"/>
</dbReference>
<comment type="caution">
    <text evidence="9">The sequence shown here is derived from an EMBL/GenBank/DDBJ whole genome shotgun (WGS) entry which is preliminary data.</text>
</comment>
<organism evidence="9 10">
    <name type="scientific">Armillaria tabescens</name>
    <name type="common">Ringless honey mushroom</name>
    <name type="synonym">Agaricus tabescens</name>
    <dbReference type="NCBI Taxonomy" id="1929756"/>
    <lineage>
        <taxon>Eukaryota</taxon>
        <taxon>Fungi</taxon>
        <taxon>Dikarya</taxon>
        <taxon>Basidiomycota</taxon>
        <taxon>Agaricomycotina</taxon>
        <taxon>Agaricomycetes</taxon>
        <taxon>Agaricomycetidae</taxon>
        <taxon>Agaricales</taxon>
        <taxon>Marasmiineae</taxon>
        <taxon>Physalacriaceae</taxon>
        <taxon>Desarmillaria</taxon>
    </lineage>
</organism>
<evidence type="ECO:0000256" key="5">
    <source>
        <dbReference type="PROSITE-ProRule" id="PRU00266"/>
    </source>
</evidence>
<keyword evidence="1" id="KW-0540">Nuclease</keyword>
<keyword evidence="10" id="KW-1185">Reference proteome</keyword>
<dbReference type="CDD" id="cd10845">
    <property type="entry name" value="DSRM_RNAse_III_family"/>
    <property type="match status" value="1"/>
</dbReference>
<dbReference type="InterPro" id="IPR000999">
    <property type="entry name" value="RNase_III_dom"/>
</dbReference>
<evidence type="ECO:0000256" key="2">
    <source>
        <dbReference type="ARBA" id="ARBA00022759"/>
    </source>
</evidence>
<evidence type="ECO:0000259" key="7">
    <source>
        <dbReference type="PROSITE" id="PS50137"/>
    </source>
</evidence>
<dbReference type="PANTHER" id="PTHR11207">
    <property type="entry name" value="RIBONUCLEASE III"/>
    <property type="match status" value="1"/>
</dbReference>
<dbReference type="InterPro" id="IPR036389">
    <property type="entry name" value="RNase_III_sf"/>
</dbReference>
<feature type="compositionally biased region" description="Pro residues" evidence="6">
    <location>
        <begin position="134"/>
        <end position="171"/>
    </location>
</feature>
<proteinExistence type="predicted"/>
<dbReference type="Proteomes" id="UP001175211">
    <property type="component" value="Unassembled WGS sequence"/>
</dbReference>
<dbReference type="SMART" id="SM00358">
    <property type="entry name" value="DSRM"/>
    <property type="match status" value="1"/>
</dbReference>
<gene>
    <name evidence="9" type="ORF">EV420DRAFT_1637681</name>
</gene>
<dbReference type="GO" id="GO:0004525">
    <property type="term" value="F:ribonuclease III activity"/>
    <property type="evidence" value="ECO:0007669"/>
    <property type="project" value="InterPro"/>
</dbReference>
<evidence type="ECO:0000256" key="3">
    <source>
        <dbReference type="ARBA" id="ARBA00022801"/>
    </source>
</evidence>
<dbReference type="PROSITE" id="PS50142">
    <property type="entry name" value="RNASE_3_2"/>
    <property type="match status" value="1"/>
</dbReference>
<feature type="domain" description="DRBM" evidence="7">
    <location>
        <begin position="178"/>
        <end position="248"/>
    </location>
</feature>
<dbReference type="GeneID" id="85360292"/>
<dbReference type="PROSITE" id="PS50137">
    <property type="entry name" value="DS_RBD"/>
    <property type="match status" value="1"/>
</dbReference>
<name>A0AA39NH75_ARMTA</name>
<evidence type="ECO:0000259" key="8">
    <source>
        <dbReference type="PROSITE" id="PS50142"/>
    </source>
</evidence>
<dbReference type="GO" id="GO:0003725">
    <property type="term" value="F:double-stranded RNA binding"/>
    <property type="evidence" value="ECO:0007669"/>
    <property type="project" value="TreeGrafter"/>
</dbReference>
<sequence length="252" mass="28004">MLEVYTHSTARPAGPVVDEEYGNTERLAELGKRMLDLVVTYHFFSVKPHLDANEITGRKDDALSDENIVRWIEGYEMKNKIRAYPHTVLEDPIELRTFFHTYIGALYIRNGMAEVQEWISRLIDPTQEPASIHSPPPQQTQGPAPQPPQSPPPPIPPSSMPFNPASPPPMAQTPQGISSLITLQLVNQTAAQKGVTVTYSAESQGPPHAPTWTVQCYVNGQLTGMGQARSQKLAREEAARQTWNTMEWGPQA</sequence>
<reference evidence="9" key="1">
    <citation type="submission" date="2023-06" db="EMBL/GenBank/DDBJ databases">
        <authorList>
            <consortium name="Lawrence Berkeley National Laboratory"/>
            <person name="Ahrendt S."/>
            <person name="Sahu N."/>
            <person name="Indic B."/>
            <person name="Wong-Bajracharya J."/>
            <person name="Merenyi Z."/>
            <person name="Ke H.-M."/>
            <person name="Monk M."/>
            <person name="Kocsube S."/>
            <person name="Drula E."/>
            <person name="Lipzen A."/>
            <person name="Balint B."/>
            <person name="Henrissat B."/>
            <person name="Andreopoulos B."/>
            <person name="Martin F.M."/>
            <person name="Harder C.B."/>
            <person name="Rigling D."/>
            <person name="Ford K.L."/>
            <person name="Foster G.D."/>
            <person name="Pangilinan J."/>
            <person name="Papanicolaou A."/>
            <person name="Barry K."/>
            <person name="LaButti K."/>
            <person name="Viragh M."/>
            <person name="Koriabine M."/>
            <person name="Yan M."/>
            <person name="Riley R."/>
            <person name="Champramary S."/>
            <person name="Plett K.L."/>
            <person name="Tsai I.J."/>
            <person name="Slot J."/>
            <person name="Sipos G."/>
            <person name="Plett J."/>
            <person name="Nagy L.G."/>
            <person name="Grigoriev I.V."/>
        </authorList>
    </citation>
    <scope>NUCLEOTIDE SEQUENCE</scope>
    <source>
        <strain evidence="9">CCBAS 213</strain>
    </source>
</reference>
<accession>A0AA39NH75</accession>
<dbReference type="GO" id="GO:0005634">
    <property type="term" value="C:nucleus"/>
    <property type="evidence" value="ECO:0007669"/>
    <property type="project" value="TreeGrafter"/>
</dbReference>
<keyword evidence="4 5" id="KW-0694">RNA-binding</keyword>
<protein>
    <submittedName>
        <fullName evidence="9">Uncharacterized protein</fullName>
    </submittedName>
</protein>
<feature type="region of interest" description="Disordered" evidence="6">
    <location>
        <begin position="127"/>
        <end position="175"/>
    </location>
</feature>
<keyword evidence="3" id="KW-0378">Hydrolase</keyword>
<dbReference type="Gene3D" id="3.30.160.20">
    <property type="match status" value="1"/>
</dbReference>
<dbReference type="InterPro" id="IPR014720">
    <property type="entry name" value="dsRBD_dom"/>
</dbReference>